<dbReference type="InterPro" id="IPR020459">
    <property type="entry name" value="AMP-binding"/>
</dbReference>
<reference evidence="3 4" key="1">
    <citation type="submission" date="2020-04" db="EMBL/GenBank/DDBJ databases">
        <authorList>
            <consortium name="Desulfovibrio sp. FSS-1 genome sequencing consortium"/>
            <person name="Shimoshige H."/>
            <person name="Kobayashi H."/>
            <person name="Maekawa T."/>
        </authorList>
    </citation>
    <scope>NUCLEOTIDE SEQUENCE [LARGE SCALE GENOMIC DNA]</scope>
    <source>
        <strain evidence="3 4">SIID29052-01</strain>
    </source>
</reference>
<dbReference type="NCBIfam" id="TIGR01733">
    <property type="entry name" value="AA-adenyl-dom"/>
    <property type="match status" value="1"/>
</dbReference>
<dbReference type="Gene3D" id="3.30.300.30">
    <property type="match status" value="1"/>
</dbReference>
<dbReference type="InterPro" id="IPR045851">
    <property type="entry name" value="AMP-bd_C_sf"/>
</dbReference>
<dbReference type="PANTHER" id="PTHR45527:SF1">
    <property type="entry name" value="FATTY ACID SYNTHASE"/>
    <property type="match status" value="1"/>
</dbReference>
<dbReference type="CDD" id="cd05930">
    <property type="entry name" value="A_NRPS"/>
    <property type="match status" value="1"/>
</dbReference>
<feature type="domain" description="AMP-dependent synthetase/ligase" evidence="1">
    <location>
        <begin position="2"/>
        <end position="355"/>
    </location>
</feature>
<evidence type="ECO:0000313" key="4">
    <source>
        <dbReference type="Proteomes" id="UP000494245"/>
    </source>
</evidence>
<dbReference type="Gene3D" id="3.40.50.12780">
    <property type="entry name" value="N-terminal domain of ligase-like"/>
    <property type="match status" value="1"/>
</dbReference>
<proteinExistence type="predicted"/>
<dbReference type="GO" id="GO:0005737">
    <property type="term" value="C:cytoplasm"/>
    <property type="evidence" value="ECO:0007669"/>
    <property type="project" value="TreeGrafter"/>
</dbReference>
<dbReference type="PRINTS" id="PR00154">
    <property type="entry name" value="AMPBINDING"/>
</dbReference>
<feature type="domain" description="AMP-binding enzyme C-terminal" evidence="2">
    <location>
        <begin position="415"/>
        <end position="491"/>
    </location>
</feature>
<dbReference type="GO" id="GO:0044550">
    <property type="term" value="P:secondary metabolite biosynthetic process"/>
    <property type="evidence" value="ECO:0007669"/>
    <property type="project" value="TreeGrafter"/>
</dbReference>
<dbReference type="GO" id="GO:0043041">
    <property type="term" value="P:amino acid activation for nonribosomal peptide biosynthetic process"/>
    <property type="evidence" value="ECO:0007669"/>
    <property type="project" value="TreeGrafter"/>
</dbReference>
<evidence type="ECO:0000259" key="2">
    <source>
        <dbReference type="Pfam" id="PF13193"/>
    </source>
</evidence>
<dbReference type="Pfam" id="PF13193">
    <property type="entry name" value="AMP-binding_C"/>
    <property type="match status" value="1"/>
</dbReference>
<dbReference type="InterPro" id="IPR025110">
    <property type="entry name" value="AMP-bd_C"/>
</dbReference>
<dbReference type="Pfam" id="PF00501">
    <property type="entry name" value="AMP-binding"/>
    <property type="match status" value="1"/>
</dbReference>
<evidence type="ECO:0000259" key="1">
    <source>
        <dbReference type="Pfam" id="PF00501"/>
    </source>
</evidence>
<dbReference type="PROSITE" id="PS00455">
    <property type="entry name" value="AMP_BINDING"/>
    <property type="match status" value="1"/>
</dbReference>
<dbReference type="EMBL" id="BLTE01000017">
    <property type="protein sequence ID" value="GFK95481.1"/>
    <property type="molecule type" value="Genomic_DNA"/>
</dbReference>
<dbReference type="SUPFAM" id="SSF56801">
    <property type="entry name" value="Acetyl-CoA synthetase-like"/>
    <property type="match status" value="1"/>
</dbReference>
<sequence length="510" mass="55488">MERVAALLVEQGVKRGDRVGIYGDNRAEMIVGILGTLRADACYVPLSAAFPPLRVQAIAQDCQVRCIISSTAHLKQLAQYLESCQSATLRTILITDGEHEHLNALAAITTLTGVAILGKEHLEGCSTKAPPCSNIEEDLMYLMYTSGSTGTPKGVMLTHRNVKALLGWILDTLEIDSSSRVSNHSNITFDTSVLDIFGAFWAGATLYPVVAFGDKLVPTSFIKNNAITHWLSVPSVIGFMAKMKTLQPGALGDAMKVVVLYGEGLSWSHPEALRAASPATAVFNMYGPTEATVLVTIYKVPSDVPEESMTGYVPIGKPCPGVEMPILKTDSDAEAGCDEIGRLTICGTQLAEGYWKRPDLTQAAFRANPLKPDNPYSRMYFTGDLARKNRDGDIVYVGREDMQIKIAGTRIELSEIEGVLTRHPALSEVAVVALHETDPITICACYCLKDGGVTEIPDNELKTHCAKHLQEITIPRRFFTMDALPHNANGKIDRNAILQSIRAQLNMLDL</sequence>
<dbReference type="PANTHER" id="PTHR45527">
    <property type="entry name" value="NONRIBOSOMAL PEPTIDE SYNTHETASE"/>
    <property type="match status" value="1"/>
</dbReference>
<dbReference type="InterPro" id="IPR020845">
    <property type="entry name" value="AMP-binding_CS"/>
</dbReference>
<name>A0A6V8LY08_9BACT</name>
<comment type="caution">
    <text evidence="3">The sequence shown here is derived from an EMBL/GenBank/DDBJ whole genome shotgun (WGS) entry which is preliminary data.</text>
</comment>
<keyword evidence="4" id="KW-1185">Reference proteome</keyword>
<dbReference type="InterPro" id="IPR010071">
    <property type="entry name" value="AA_adenyl_dom"/>
</dbReference>
<accession>A0A6V8LY08</accession>
<evidence type="ECO:0000313" key="3">
    <source>
        <dbReference type="EMBL" id="GFK95481.1"/>
    </source>
</evidence>
<gene>
    <name evidence="3" type="primary">grsA</name>
    <name evidence="3" type="ORF">NNJEOMEG_03346</name>
</gene>
<dbReference type="InterPro" id="IPR000873">
    <property type="entry name" value="AMP-dep_synth/lig_dom"/>
</dbReference>
<dbReference type="AlphaFoldDB" id="A0A6V8LY08"/>
<protein>
    <submittedName>
        <fullName evidence="3">Gramicidin S synthase 1</fullName>
    </submittedName>
</protein>
<dbReference type="InterPro" id="IPR042099">
    <property type="entry name" value="ANL_N_sf"/>
</dbReference>
<reference evidence="3 4" key="2">
    <citation type="submission" date="2020-05" db="EMBL/GenBank/DDBJ databases">
        <title>Draft genome sequence of Desulfovibrio sp. strainFSS-1.</title>
        <authorList>
            <person name="Shimoshige H."/>
            <person name="Kobayashi H."/>
            <person name="Maekawa T."/>
        </authorList>
    </citation>
    <scope>NUCLEOTIDE SEQUENCE [LARGE SCALE GENOMIC DNA]</scope>
    <source>
        <strain evidence="3 4">SIID29052-01</strain>
    </source>
</reference>
<dbReference type="GO" id="GO:0031177">
    <property type="term" value="F:phosphopantetheine binding"/>
    <property type="evidence" value="ECO:0007669"/>
    <property type="project" value="TreeGrafter"/>
</dbReference>
<dbReference type="Proteomes" id="UP000494245">
    <property type="component" value="Unassembled WGS sequence"/>
</dbReference>
<organism evidence="3 4">
    <name type="scientific">Fundidesulfovibrio magnetotacticus</name>
    <dbReference type="NCBI Taxonomy" id="2730080"/>
    <lineage>
        <taxon>Bacteria</taxon>
        <taxon>Pseudomonadati</taxon>
        <taxon>Thermodesulfobacteriota</taxon>
        <taxon>Desulfovibrionia</taxon>
        <taxon>Desulfovibrionales</taxon>
        <taxon>Desulfovibrionaceae</taxon>
        <taxon>Fundidesulfovibrio</taxon>
    </lineage>
</organism>